<dbReference type="NCBIfam" id="NF001221">
    <property type="entry name" value="PRK00197.1"/>
    <property type="match status" value="1"/>
</dbReference>
<dbReference type="InterPro" id="IPR016162">
    <property type="entry name" value="Ald_DH_N"/>
</dbReference>
<keyword evidence="7" id="KW-0808">Transferase</keyword>
<keyword evidence="13" id="KW-0511">Multifunctional enzyme</keyword>
<evidence type="ECO:0000256" key="11">
    <source>
        <dbReference type="ARBA" id="ARBA00022857"/>
    </source>
</evidence>
<evidence type="ECO:0000256" key="16">
    <source>
        <dbReference type="SAM" id="MobiDB-lite"/>
    </source>
</evidence>
<evidence type="ECO:0000256" key="1">
    <source>
        <dbReference type="ARBA" id="ARBA00004985"/>
    </source>
</evidence>
<keyword evidence="5" id="KW-0028">Amino-acid biosynthesis</keyword>
<evidence type="ECO:0000256" key="4">
    <source>
        <dbReference type="ARBA" id="ARBA00009302"/>
    </source>
</evidence>
<keyword evidence="6" id="KW-0641">Proline biosynthesis</keyword>
<evidence type="ECO:0000256" key="2">
    <source>
        <dbReference type="ARBA" id="ARBA00005185"/>
    </source>
</evidence>
<evidence type="ECO:0000256" key="15">
    <source>
        <dbReference type="ARBA" id="ARBA00049141"/>
    </source>
</evidence>
<dbReference type="Gene3D" id="3.40.1160.10">
    <property type="entry name" value="Acetylglutamate kinase-like"/>
    <property type="match status" value="1"/>
</dbReference>
<accession>A0A8S1HBI6</accession>
<feature type="region of interest" description="Disordered" evidence="16">
    <location>
        <begin position="872"/>
        <end position="917"/>
    </location>
</feature>
<evidence type="ECO:0000313" key="19">
    <source>
        <dbReference type="EMBL" id="CAD6193329.1"/>
    </source>
</evidence>
<dbReference type="SUPFAM" id="SSF53720">
    <property type="entry name" value="ALDH-like"/>
    <property type="match status" value="1"/>
</dbReference>
<feature type="domain" description="Aspartate/glutamate/uridylate kinase" evidence="18">
    <location>
        <begin position="77"/>
        <end position="320"/>
    </location>
</feature>
<dbReference type="NCBIfam" id="TIGR00407">
    <property type="entry name" value="proA"/>
    <property type="match status" value="1"/>
</dbReference>
<dbReference type="CDD" id="cd07079">
    <property type="entry name" value="ALDH_F18-19_ProA-GPR"/>
    <property type="match status" value="1"/>
</dbReference>
<dbReference type="GO" id="GO:0004350">
    <property type="term" value="F:glutamate-5-semialdehyde dehydrogenase activity"/>
    <property type="evidence" value="ECO:0007669"/>
    <property type="project" value="UniProtKB-EC"/>
</dbReference>
<dbReference type="InterPro" id="IPR000965">
    <property type="entry name" value="GPR_dom"/>
</dbReference>
<comment type="catalytic activity">
    <reaction evidence="15">
        <text>L-glutamate + ATP = L-glutamyl 5-phosphate + ADP</text>
        <dbReference type="Rhea" id="RHEA:14877"/>
        <dbReference type="ChEBI" id="CHEBI:29985"/>
        <dbReference type="ChEBI" id="CHEBI:30616"/>
        <dbReference type="ChEBI" id="CHEBI:58274"/>
        <dbReference type="ChEBI" id="CHEBI:456216"/>
        <dbReference type="EC" id="2.7.2.11"/>
    </reaction>
</comment>
<keyword evidence="12" id="KW-0560">Oxidoreductase</keyword>
<feature type="compositionally biased region" description="Polar residues" evidence="16">
    <location>
        <begin position="872"/>
        <end position="887"/>
    </location>
</feature>
<gene>
    <name evidence="19" type="ORF">CAUJ_LOCUS9248</name>
</gene>
<dbReference type="InterPro" id="IPR041744">
    <property type="entry name" value="G5K_ProBA"/>
</dbReference>
<dbReference type="InterPro" id="IPR001057">
    <property type="entry name" value="Glu/AcGlu_kinase"/>
</dbReference>
<evidence type="ECO:0000256" key="13">
    <source>
        <dbReference type="ARBA" id="ARBA00023268"/>
    </source>
</evidence>
<dbReference type="InterPro" id="IPR005766">
    <property type="entry name" value="P5_carboxy_syn"/>
</dbReference>
<dbReference type="InterPro" id="IPR015590">
    <property type="entry name" value="Aldehyde_DH_dom"/>
</dbReference>
<feature type="compositionally biased region" description="Low complexity" evidence="16">
    <location>
        <begin position="888"/>
        <end position="910"/>
    </location>
</feature>
<dbReference type="Proteomes" id="UP000835052">
    <property type="component" value="Unassembled WGS sequence"/>
</dbReference>
<dbReference type="GO" id="GO:0004349">
    <property type="term" value="F:glutamate 5-kinase activity"/>
    <property type="evidence" value="ECO:0007669"/>
    <property type="project" value="UniProtKB-EC"/>
</dbReference>
<dbReference type="GO" id="GO:0005739">
    <property type="term" value="C:mitochondrion"/>
    <property type="evidence" value="ECO:0007669"/>
    <property type="project" value="TreeGrafter"/>
</dbReference>
<evidence type="ECO:0008006" key="21">
    <source>
        <dbReference type="Google" id="ProtNLM"/>
    </source>
</evidence>
<dbReference type="InterPro" id="IPR016161">
    <property type="entry name" value="Ald_DH/histidinol_DH"/>
</dbReference>
<evidence type="ECO:0000259" key="17">
    <source>
        <dbReference type="Pfam" id="PF00171"/>
    </source>
</evidence>
<dbReference type="HAMAP" id="MF_00456">
    <property type="entry name" value="ProB"/>
    <property type="match status" value="1"/>
</dbReference>
<dbReference type="InterPro" id="IPR001048">
    <property type="entry name" value="Asp/Glu/Uridylate_kinase"/>
</dbReference>
<dbReference type="EMBL" id="CAJGYM010000034">
    <property type="protein sequence ID" value="CAD6193329.1"/>
    <property type="molecule type" value="Genomic_DNA"/>
</dbReference>
<evidence type="ECO:0000256" key="8">
    <source>
        <dbReference type="ARBA" id="ARBA00022741"/>
    </source>
</evidence>
<evidence type="ECO:0000256" key="7">
    <source>
        <dbReference type="ARBA" id="ARBA00022679"/>
    </source>
</evidence>
<comment type="pathway">
    <text evidence="2">Amino-acid biosynthesis; L-proline biosynthesis; L-glutamate 5-semialdehyde from L-glutamate: step 1/2.</text>
</comment>
<keyword evidence="10" id="KW-0067">ATP-binding</keyword>
<reference evidence="19" key="1">
    <citation type="submission" date="2020-10" db="EMBL/GenBank/DDBJ databases">
        <authorList>
            <person name="Kikuchi T."/>
        </authorList>
    </citation>
    <scope>NUCLEOTIDE SEQUENCE</scope>
    <source>
        <strain evidence="19">NKZ352</strain>
    </source>
</reference>
<dbReference type="PROSITE" id="PS00902">
    <property type="entry name" value="GLUTAMATE_5_KINASE"/>
    <property type="match status" value="1"/>
</dbReference>
<dbReference type="Gene3D" id="3.40.309.10">
    <property type="entry name" value="Aldehyde Dehydrogenase, Chain A, domain 2"/>
    <property type="match status" value="1"/>
</dbReference>
<comment type="catalytic activity">
    <reaction evidence="14">
        <text>L-glutamate 5-semialdehyde + phosphate + NADP(+) = L-glutamyl 5-phosphate + NADPH + H(+)</text>
        <dbReference type="Rhea" id="RHEA:19541"/>
        <dbReference type="ChEBI" id="CHEBI:15378"/>
        <dbReference type="ChEBI" id="CHEBI:43474"/>
        <dbReference type="ChEBI" id="CHEBI:57783"/>
        <dbReference type="ChEBI" id="CHEBI:58066"/>
        <dbReference type="ChEBI" id="CHEBI:58274"/>
        <dbReference type="ChEBI" id="CHEBI:58349"/>
        <dbReference type="EC" id="1.2.1.41"/>
    </reaction>
</comment>
<dbReference type="GO" id="GO:0005524">
    <property type="term" value="F:ATP binding"/>
    <property type="evidence" value="ECO:0007669"/>
    <property type="project" value="UniProtKB-KW"/>
</dbReference>
<name>A0A8S1HBI6_9PELO</name>
<evidence type="ECO:0000259" key="18">
    <source>
        <dbReference type="Pfam" id="PF00696"/>
    </source>
</evidence>
<comment type="similarity">
    <text evidence="3">In the C-terminal section; belongs to the gamma-glutamyl phosphate reductase family.</text>
</comment>
<evidence type="ECO:0000313" key="20">
    <source>
        <dbReference type="Proteomes" id="UP000835052"/>
    </source>
</evidence>
<dbReference type="CDD" id="cd04256">
    <property type="entry name" value="AAK_P5CS_ProBA"/>
    <property type="match status" value="1"/>
</dbReference>
<evidence type="ECO:0000256" key="6">
    <source>
        <dbReference type="ARBA" id="ARBA00022650"/>
    </source>
</evidence>
<dbReference type="InterPro" id="IPR016163">
    <property type="entry name" value="Ald_DH_C"/>
</dbReference>
<evidence type="ECO:0000256" key="14">
    <source>
        <dbReference type="ARBA" id="ARBA00049024"/>
    </source>
</evidence>
<keyword evidence="20" id="KW-1185">Reference proteome</keyword>
<organism evidence="19 20">
    <name type="scientific">Caenorhabditis auriculariae</name>
    <dbReference type="NCBI Taxonomy" id="2777116"/>
    <lineage>
        <taxon>Eukaryota</taxon>
        <taxon>Metazoa</taxon>
        <taxon>Ecdysozoa</taxon>
        <taxon>Nematoda</taxon>
        <taxon>Chromadorea</taxon>
        <taxon>Rhabditida</taxon>
        <taxon>Rhabditina</taxon>
        <taxon>Rhabditomorpha</taxon>
        <taxon>Rhabditoidea</taxon>
        <taxon>Rhabditidae</taxon>
        <taxon>Peloderinae</taxon>
        <taxon>Caenorhabditis</taxon>
    </lineage>
</organism>
<keyword evidence="8" id="KW-0547">Nucleotide-binding</keyword>
<sequence length="941" mass="103239">MIRAGRGIAVVLRKSRVCGLKSLQVRKASSIITPYHRLSPITSVGNVPIGDSNGNFSTKTRQKHTVLNTRGDLKNAQRIVVKLGSAVITREDECGLALGRLASIVEQVSVLQQSGRQMLMVSSGAVAFGRQKLRQELVMSMSMRQTLRGPSGMQADKRACAASGMPGLMSLYEQLFQQYGITVAQVLLTKPDIDDPQRRKNLQATIESLLSLNIIPIVNANDAVAPDPKLNMHISDNDSLAARLSAEIEAELLIILSNVNGVYTGPPDLEGSRLLHTYVPTENSGVAFGANSKFGTGGMESKVNACVHALENGVTTVITNGLTQNAITDAVAGKKMGTMFCRTHRYEGPPIEEVATKCRDSGRQLAALSNKERSAMVRHLAGLLVAREQDIMEANRLDLNNAKANGLEPQLLNRLKMTKAKLADLHSGLNMIAESAETLIGRVLRKVKVSNDLYLEQVTVPIGSLMVIFESRPDCLPQVASLAMASGNSLLLKGGKEAEESNRMLHSIVQEALGTHGYDMRDAVTLVRNREDVAELLQLKDLIDLVIPRGSSDLVRTMQEKSKGIPVLGHAEGVCHVYIDKDCDEQMAIEIVRDSKCDYPSACNAVETILIHKDLATTPFFDQLCAMFKTEGVKLHAGPKLTSLLKFAPPPAESLSFEYGALECTLEVVDNVEEAEAHIIRYGSGHTESIITNNNDVAEHFLKHVESACAFHNASTRFADGYRFGLGAEVGISTGRIHARGPVGVEGLLTTKWVLRGDGHCVRDFKENGKFSYIHELINPQEVYRMQEKFVIIFLLSFLFGTQADGDMCSINNNDLRRALSLFTDPICSAWCQIRACGAGACRPVSEINGNRNIRCVCEQCGNNYESVSYPNSNDNDNFYNRGNDQYNSGNDYNSRNPNNNYPSNYRGGSQKLDQSPDDMMEQFFTPLTYERQAGYDDRNN</sequence>
<dbReference type="Pfam" id="PF00171">
    <property type="entry name" value="Aldedh"/>
    <property type="match status" value="1"/>
</dbReference>
<dbReference type="GO" id="GO:0008652">
    <property type="term" value="P:amino acid biosynthetic process"/>
    <property type="evidence" value="ECO:0007669"/>
    <property type="project" value="UniProtKB-KW"/>
</dbReference>
<dbReference type="Gene3D" id="3.40.605.10">
    <property type="entry name" value="Aldehyde Dehydrogenase, Chain A, domain 1"/>
    <property type="match status" value="1"/>
</dbReference>
<dbReference type="AlphaFoldDB" id="A0A8S1HBI6"/>
<comment type="caution">
    <text evidence="19">The sequence shown here is derived from an EMBL/GenBank/DDBJ whole genome shotgun (WGS) entry which is preliminary data.</text>
</comment>
<comment type="similarity">
    <text evidence="4">In the N-terminal section; belongs to the glutamate 5-kinase family.</text>
</comment>
<comment type="pathway">
    <text evidence="1">Amino-acid biosynthesis; L-proline biosynthesis; L-glutamate 5-semialdehyde from L-glutamate: step 2/2.</text>
</comment>
<dbReference type="SUPFAM" id="SSF53633">
    <property type="entry name" value="Carbamate kinase-like"/>
    <property type="match status" value="1"/>
</dbReference>
<feature type="domain" description="Aldehyde dehydrogenase" evidence="17">
    <location>
        <begin position="337"/>
        <end position="629"/>
    </location>
</feature>
<dbReference type="FunFam" id="3.40.309.10:FF:000015">
    <property type="entry name" value="Delta-1-pyrroline-5-carboxylate synthase"/>
    <property type="match status" value="1"/>
</dbReference>
<dbReference type="HAMAP" id="MF_00412">
    <property type="entry name" value="ProA"/>
    <property type="match status" value="1"/>
</dbReference>
<dbReference type="Pfam" id="PF00696">
    <property type="entry name" value="AA_kinase"/>
    <property type="match status" value="1"/>
</dbReference>
<dbReference type="PANTHER" id="PTHR11063">
    <property type="entry name" value="GLUTAMATE SEMIALDEHYDE DEHYDROGENASE"/>
    <property type="match status" value="1"/>
</dbReference>
<dbReference type="FunFam" id="3.40.1160.10:FF:000010">
    <property type="entry name" value="Delta-1-pyrroline-5-carboxylate synthase"/>
    <property type="match status" value="1"/>
</dbReference>
<dbReference type="NCBIfam" id="TIGR01092">
    <property type="entry name" value="P5CS"/>
    <property type="match status" value="1"/>
</dbReference>
<evidence type="ECO:0000256" key="3">
    <source>
        <dbReference type="ARBA" id="ARBA00006300"/>
    </source>
</evidence>
<evidence type="ECO:0000256" key="9">
    <source>
        <dbReference type="ARBA" id="ARBA00022777"/>
    </source>
</evidence>
<proteinExistence type="inferred from homology"/>
<dbReference type="PRINTS" id="PR00474">
    <property type="entry name" value="GLU5KINASE"/>
</dbReference>
<evidence type="ECO:0000256" key="10">
    <source>
        <dbReference type="ARBA" id="ARBA00022840"/>
    </source>
</evidence>
<evidence type="ECO:0000256" key="12">
    <source>
        <dbReference type="ARBA" id="ARBA00023002"/>
    </source>
</evidence>
<keyword evidence="11" id="KW-0521">NADP</keyword>
<dbReference type="NCBIfam" id="TIGR01027">
    <property type="entry name" value="proB"/>
    <property type="match status" value="1"/>
</dbReference>
<dbReference type="PANTHER" id="PTHR11063:SF8">
    <property type="entry name" value="DELTA-1-PYRROLINE-5-CARBOXYLATE SYNTHASE"/>
    <property type="match status" value="1"/>
</dbReference>
<dbReference type="InterPro" id="IPR036393">
    <property type="entry name" value="AceGlu_kinase-like_sf"/>
</dbReference>
<evidence type="ECO:0000256" key="5">
    <source>
        <dbReference type="ARBA" id="ARBA00022605"/>
    </source>
</evidence>
<protein>
    <recommendedName>
        <fullName evidence="21">Glutamate-5-semialdehyde dehydrogenase</fullName>
    </recommendedName>
</protein>
<keyword evidence="9" id="KW-0418">Kinase</keyword>
<dbReference type="InterPro" id="IPR019797">
    <property type="entry name" value="Glutamate_5-kinase_CS"/>
</dbReference>
<dbReference type="OrthoDB" id="1934954at2759"/>
<dbReference type="InterPro" id="IPR005715">
    <property type="entry name" value="Glu_5kinase/COase_Synthase"/>
</dbReference>